<dbReference type="InterPro" id="IPR042197">
    <property type="entry name" value="Apaf_helical"/>
</dbReference>
<dbReference type="GO" id="GO:0007165">
    <property type="term" value="P:signal transduction"/>
    <property type="evidence" value="ECO:0007669"/>
    <property type="project" value="InterPro"/>
</dbReference>
<reference evidence="6 7" key="2">
    <citation type="journal article" date="2017" name="Front. Plant Sci.">
        <title>Gene Classification and Mining of Molecular Markers Useful in Red Clover (Trifolium pratense) Breeding.</title>
        <authorList>
            <person name="Istvanek J."/>
            <person name="Dluhosova J."/>
            <person name="Dluhos P."/>
            <person name="Patkova L."/>
            <person name="Nedelnik J."/>
            <person name="Repkova J."/>
        </authorList>
    </citation>
    <scope>NUCLEOTIDE SEQUENCE [LARGE SCALE GENOMIC DNA]</scope>
    <source>
        <strain evidence="7">cv. Tatra</strain>
        <tissue evidence="6">Young leaves</tissue>
    </source>
</reference>
<dbReference type="InterPro" id="IPR055414">
    <property type="entry name" value="LRR_R13L4/SHOC2-like"/>
</dbReference>
<evidence type="ECO:0000256" key="1">
    <source>
        <dbReference type="ARBA" id="ARBA00022614"/>
    </source>
</evidence>
<evidence type="ECO:0000313" key="6">
    <source>
        <dbReference type="EMBL" id="PNY07957.1"/>
    </source>
</evidence>
<dbReference type="InterPro" id="IPR032675">
    <property type="entry name" value="LRR_dom_sf"/>
</dbReference>
<accession>A0A2K3NY50</accession>
<dbReference type="Gene3D" id="3.40.50.10140">
    <property type="entry name" value="Toll/interleukin-1 receptor homology (TIR) domain"/>
    <property type="match status" value="1"/>
</dbReference>
<dbReference type="InterPro" id="IPR000157">
    <property type="entry name" value="TIR_dom"/>
</dbReference>
<dbReference type="SUPFAM" id="SSF52200">
    <property type="entry name" value="Toll/Interleukin receptor TIR domain"/>
    <property type="match status" value="1"/>
</dbReference>
<dbReference type="STRING" id="57577.A0A2K3NY50"/>
<name>A0A2K3NY50_TRIPR</name>
<dbReference type="Gene3D" id="1.10.8.430">
    <property type="entry name" value="Helical domain of apoptotic protease-activating factors"/>
    <property type="match status" value="1"/>
</dbReference>
<dbReference type="AlphaFoldDB" id="A0A2K3NY50"/>
<dbReference type="PRINTS" id="PR00364">
    <property type="entry name" value="DISEASERSIST"/>
</dbReference>
<dbReference type="SMART" id="SM00255">
    <property type="entry name" value="TIR"/>
    <property type="match status" value="1"/>
</dbReference>
<evidence type="ECO:0000256" key="2">
    <source>
        <dbReference type="ARBA" id="ARBA00022737"/>
    </source>
</evidence>
<feature type="domain" description="TIR" evidence="5">
    <location>
        <begin position="34"/>
        <end position="200"/>
    </location>
</feature>
<organism evidence="6 7">
    <name type="scientific">Trifolium pratense</name>
    <name type="common">Red clover</name>
    <dbReference type="NCBI Taxonomy" id="57577"/>
    <lineage>
        <taxon>Eukaryota</taxon>
        <taxon>Viridiplantae</taxon>
        <taxon>Streptophyta</taxon>
        <taxon>Embryophyta</taxon>
        <taxon>Tracheophyta</taxon>
        <taxon>Spermatophyta</taxon>
        <taxon>Magnoliopsida</taxon>
        <taxon>eudicotyledons</taxon>
        <taxon>Gunneridae</taxon>
        <taxon>Pentapetalae</taxon>
        <taxon>rosids</taxon>
        <taxon>fabids</taxon>
        <taxon>Fabales</taxon>
        <taxon>Fabaceae</taxon>
        <taxon>Papilionoideae</taxon>
        <taxon>50 kb inversion clade</taxon>
        <taxon>NPAAA clade</taxon>
        <taxon>Hologalegina</taxon>
        <taxon>IRL clade</taxon>
        <taxon>Trifolieae</taxon>
        <taxon>Trifolium</taxon>
    </lineage>
</organism>
<dbReference type="Pfam" id="PF01582">
    <property type="entry name" value="TIR"/>
    <property type="match status" value="1"/>
</dbReference>
<dbReference type="Pfam" id="PF23598">
    <property type="entry name" value="LRR_14"/>
    <property type="match status" value="1"/>
</dbReference>
<dbReference type="InterPro" id="IPR058192">
    <property type="entry name" value="WHD_ROQ1-like"/>
</dbReference>
<dbReference type="PANTHER" id="PTHR11017:SF290">
    <property type="entry name" value="ADP-RIBOSYL CYCLASE_CYCLIC ADP-RIBOSE HYDROLASE"/>
    <property type="match status" value="1"/>
</dbReference>
<gene>
    <name evidence="6" type="ORF">L195_g004466</name>
</gene>
<dbReference type="PROSITE" id="PS50104">
    <property type="entry name" value="TIR"/>
    <property type="match status" value="1"/>
</dbReference>
<proteinExistence type="predicted"/>
<evidence type="ECO:0000313" key="7">
    <source>
        <dbReference type="Proteomes" id="UP000236291"/>
    </source>
</evidence>
<comment type="caution">
    <text evidence="6">The sequence shown here is derived from an EMBL/GenBank/DDBJ whole genome shotgun (WGS) entry which is preliminary data.</text>
</comment>
<dbReference type="GO" id="GO:0043531">
    <property type="term" value="F:ADP binding"/>
    <property type="evidence" value="ECO:0007669"/>
    <property type="project" value="InterPro"/>
</dbReference>
<dbReference type="Pfam" id="PF00931">
    <property type="entry name" value="NB-ARC"/>
    <property type="match status" value="1"/>
</dbReference>
<sequence length="1155" mass="132515">MDSNSSSTNSAGKGGSDIQNVAIQAGKGGGSDFQNFAIQGSFRGSDTRNGFVGHLYGHLVRKGLIVFKDDIELRRGEYIAPQLLQAIKDSRVSIVVFSKDYASSTWCLDEMTAIDECRAELRQTVFPIFYDVDPSHVRKQNGVYENAFVVHTESFKHEPHRVDGWKKAMTYLAGLGGTDVRNKPEFDMIETIVQDVTNTLNPKLSGCYDHLIGVRPRVEALERLLNLKSEDNAFRVLGIRGMDGIGKTTLANVLYDTIAYQFSACCFIENLSTIYRDGDAIAVKKQILHQTLKEKNLDAYNLSEISKILINRLYNMKVLIVLDDVDQFEQLDELHIDPKLLHPGSRIIITTRDVHILELYGANIIHEVELMNDYDARELLCRKAFKNGNSSNDYAELISNVLRYAQGLPLAIKVMGSFLYNKNTTQWKDTLKGLEKNPNCEILKVLRSSFKRLERREKEIFLHIACFFDGEREDYVRRVLDAFGLQHDIGISLIAKKSFITIQNKKIYMHKMFQELGKKIIREQHPNEPRLWSRLWLYCDLHDAIIKSEAICAKAIILNQKEDVSKFKQLRDEDLAKMKNLKVLILNHTKFSGSSKFLSNSLRYLLWNGCPMAYLPSNFQPYNLVELNMPNGSIVQLWEDIQELPFLKRMDISNSKNLKVTPRFEGMQYLERLDLTGCINLSEVHPSIGLLEKLEFLSLQNCTSLVNLDFGNAARLWSLKVLRLSDCKKLENTPNFSGLIFLQYLDMGRCASISTIHESIGTLENLRFISLRDCTDLVEIPAQLLRSLTTLDLCGCSKFNKLSLRHISTSQSLQSLIFLDLSFCNIVKVPDAIGEFRCLERLNLQGNNFTELPSTFGGLDNLSYLNLSHCHKLQSLSYLLPARSSSVGRYFKTTPGTRNHRSGLYIFDSPNYKKHVSFYDYEYYFGWLFTRWVKRLVMKPLHFRCGFDIVLPLHGDTTDCDVNLAIPRYFRHRYNGSSIARMTVPVLDVDWLGFLFYVTFDLNNHNQQSSSSQLPHPFYLSFESEYKEERFDMALNLELNKVDGEHYIWMIYISQEHCHFVKTGAHITFKARQGLIIKEWGLRLITKKDTQGSMMEMSVPVHLPLENVKVKQRSDSSSFEPKIQLPYNWFVSDKDEANGKETDLFNLGLSTEIPQ</sequence>
<dbReference type="Gene3D" id="3.40.50.300">
    <property type="entry name" value="P-loop containing nucleotide triphosphate hydrolases"/>
    <property type="match status" value="1"/>
</dbReference>
<reference evidence="6 7" key="1">
    <citation type="journal article" date="2014" name="Am. J. Bot.">
        <title>Genome assembly and annotation for red clover (Trifolium pratense; Fabaceae).</title>
        <authorList>
            <person name="Istvanek J."/>
            <person name="Jaros M."/>
            <person name="Krenek A."/>
            <person name="Repkova J."/>
        </authorList>
    </citation>
    <scope>NUCLEOTIDE SEQUENCE [LARGE SCALE GENOMIC DNA]</scope>
    <source>
        <strain evidence="7">cv. Tatra</strain>
        <tissue evidence="6">Young leaves</tissue>
    </source>
</reference>
<dbReference type="SUPFAM" id="SSF52058">
    <property type="entry name" value="L domain-like"/>
    <property type="match status" value="1"/>
</dbReference>
<dbReference type="InterPro" id="IPR035897">
    <property type="entry name" value="Toll_tir_struct_dom_sf"/>
</dbReference>
<keyword evidence="1" id="KW-0433">Leucine-rich repeat</keyword>
<protein>
    <submittedName>
        <fullName evidence="6">Disease resistance protein (TIR-NBS-LRR class)</fullName>
    </submittedName>
</protein>
<dbReference type="Pfam" id="PF23282">
    <property type="entry name" value="WHD_ROQ1"/>
    <property type="match status" value="1"/>
</dbReference>
<dbReference type="EMBL" id="ASHM01002210">
    <property type="protein sequence ID" value="PNY07957.1"/>
    <property type="molecule type" value="Genomic_DNA"/>
</dbReference>
<dbReference type="GO" id="GO:0051707">
    <property type="term" value="P:response to other organism"/>
    <property type="evidence" value="ECO:0007669"/>
    <property type="project" value="UniProtKB-ARBA"/>
</dbReference>
<evidence type="ECO:0000259" key="5">
    <source>
        <dbReference type="PROSITE" id="PS50104"/>
    </source>
</evidence>
<dbReference type="GO" id="GO:0006952">
    <property type="term" value="P:defense response"/>
    <property type="evidence" value="ECO:0007669"/>
    <property type="project" value="UniProtKB-KW"/>
</dbReference>
<dbReference type="Gene3D" id="3.80.10.10">
    <property type="entry name" value="Ribonuclease Inhibitor"/>
    <property type="match status" value="3"/>
</dbReference>
<keyword evidence="4" id="KW-0520">NAD</keyword>
<evidence type="ECO:0000256" key="4">
    <source>
        <dbReference type="ARBA" id="ARBA00023027"/>
    </source>
</evidence>
<keyword evidence="3" id="KW-0611">Plant defense</keyword>
<dbReference type="InterPro" id="IPR002182">
    <property type="entry name" value="NB-ARC"/>
</dbReference>
<evidence type="ECO:0000256" key="3">
    <source>
        <dbReference type="ARBA" id="ARBA00022821"/>
    </source>
</evidence>
<dbReference type="InterPro" id="IPR027417">
    <property type="entry name" value="P-loop_NTPase"/>
</dbReference>
<dbReference type="PANTHER" id="PTHR11017">
    <property type="entry name" value="LEUCINE-RICH REPEAT-CONTAINING PROTEIN"/>
    <property type="match status" value="1"/>
</dbReference>
<dbReference type="InterPro" id="IPR044974">
    <property type="entry name" value="Disease_R_plants"/>
</dbReference>
<dbReference type="SUPFAM" id="SSF52540">
    <property type="entry name" value="P-loop containing nucleoside triphosphate hydrolases"/>
    <property type="match status" value="1"/>
</dbReference>
<dbReference type="Proteomes" id="UP000236291">
    <property type="component" value="Unassembled WGS sequence"/>
</dbReference>
<dbReference type="FunFam" id="3.40.50.10140:FF:000007">
    <property type="entry name" value="Disease resistance protein (TIR-NBS-LRR class)"/>
    <property type="match status" value="1"/>
</dbReference>
<keyword evidence="2" id="KW-0677">Repeat</keyword>